<organism evidence="1 2">
    <name type="scientific">Zizania palustris</name>
    <name type="common">Northern wild rice</name>
    <dbReference type="NCBI Taxonomy" id="103762"/>
    <lineage>
        <taxon>Eukaryota</taxon>
        <taxon>Viridiplantae</taxon>
        <taxon>Streptophyta</taxon>
        <taxon>Embryophyta</taxon>
        <taxon>Tracheophyta</taxon>
        <taxon>Spermatophyta</taxon>
        <taxon>Magnoliopsida</taxon>
        <taxon>Liliopsida</taxon>
        <taxon>Poales</taxon>
        <taxon>Poaceae</taxon>
        <taxon>BOP clade</taxon>
        <taxon>Oryzoideae</taxon>
        <taxon>Oryzeae</taxon>
        <taxon>Zizaniinae</taxon>
        <taxon>Zizania</taxon>
    </lineage>
</organism>
<reference evidence="1" key="2">
    <citation type="submission" date="2021-02" db="EMBL/GenBank/DDBJ databases">
        <authorList>
            <person name="Kimball J.A."/>
            <person name="Haas M.W."/>
            <person name="Macchietto M."/>
            <person name="Kono T."/>
            <person name="Duquette J."/>
            <person name="Shao M."/>
        </authorList>
    </citation>
    <scope>NUCLEOTIDE SEQUENCE</scope>
    <source>
        <tissue evidence="1">Fresh leaf tissue</tissue>
    </source>
</reference>
<dbReference type="Proteomes" id="UP000729402">
    <property type="component" value="Unassembled WGS sequence"/>
</dbReference>
<evidence type="ECO:0000313" key="2">
    <source>
        <dbReference type="Proteomes" id="UP000729402"/>
    </source>
</evidence>
<protein>
    <submittedName>
        <fullName evidence="1">Uncharacterized protein</fullName>
    </submittedName>
</protein>
<accession>A0A8J5S037</accession>
<evidence type="ECO:0000313" key="1">
    <source>
        <dbReference type="EMBL" id="KAG8065555.1"/>
    </source>
</evidence>
<gene>
    <name evidence="1" type="ORF">GUJ93_ZPchr0004g40441</name>
</gene>
<comment type="caution">
    <text evidence="1">The sequence shown here is derived from an EMBL/GenBank/DDBJ whole genome shotgun (WGS) entry which is preliminary data.</text>
</comment>
<keyword evidence="2" id="KW-1185">Reference proteome</keyword>
<reference evidence="1" key="1">
    <citation type="journal article" date="2021" name="bioRxiv">
        <title>Whole Genome Assembly and Annotation of Northern Wild Rice, Zizania palustris L., Supports a Whole Genome Duplication in the Zizania Genus.</title>
        <authorList>
            <person name="Haas M."/>
            <person name="Kono T."/>
            <person name="Macchietto M."/>
            <person name="Millas R."/>
            <person name="McGilp L."/>
            <person name="Shao M."/>
            <person name="Duquette J."/>
            <person name="Hirsch C.N."/>
            <person name="Kimball J."/>
        </authorList>
    </citation>
    <scope>NUCLEOTIDE SEQUENCE</scope>
    <source>
        <tissue evidence="1">Fresh leaf tissue</tissue>
    </source>
</reference>
<proteinExistence type="predicted"/>
<name>A0A8J5S037_ZIZPA</name>
<dbReference type="AlphaFoldDB" id="A0A8J5S037"/>
<dbReference type="EMBL" id="JAAALK010000285">
    <property type="protein sequence ID" value="KAG8065555.1"/>
    <property type="molecule type" value="Genomic_DNA"/>
</dbReference>
<sequence>MVVWANPVATAVWRAPDWRLWDMAGAVASEQLLEKTVVWGNLLIRSTLSSEIKGNDSGMLNGAAKESNAAVKGSNLADLGSMSSRHFDPVHSSDEKYCAGVMQVAHSGVRVSANV</sequence>